<dbReference type="RefSeq" id="WP_149300285.1">
    <property type="nucleotide sequence ID" value="NZ_VTWH01000002.1"/>
</dbReference>
<dbReference type="PANTHER" id="PTHR23028:SF53">
    <property type="entry name" value="ACYL_TRANSF_3 DOMAIN-CONTAINING PROTEIN"/>
    <property type="match status" value="1"/>
</dbReference>
<feature type="transmembrane region" description="Helical" evidence="1">
    <location>
        <begin position="316"/>
        <end position="334"/>
    </location>
</feature>
<feature type="transmembrane region" description="Helical" evidence="1">
    <location>
        <begin position="261"/>
        <end position="278"/>
    </location>
</feature>
<name>A0A5B0DVW5_9HYPH</name>
<keyword evidence="1" id="KW-0812">Transmembrane</keyword>
<keyword evidence="1" id="KW-1133">Transmembrane helix</keyword>
<gene>
    <name evidence="3" type="ORF">FPY71_10970</name>
</gene>
<keyword evidence="3" id="KW-0808">Transferase</keyword>
<feature type="transmembrane region" description="Helical" evidence="1">
    <location>
        <begin position="189"/>
        <end position="214"/>
    </location>
</feature>
<organism evidence="3 4">
    <name type="scientific">Aureimonas fodinaquatilis</name>
    <dbReference type="NCBI Taxonomy" id="2565783"/>
    <lineage>
        <taxon>Bacteria</taxon>
        <taxon>Pseudomonadati</taxon>
        <taxon>Pseudomonadota</taxon>
        <taxon>Alphaproteobacteria</taxon>
        <taxon>Hyphomicrobiales</taxon>
        <taxon>Aurantimonadaceae</taxon>
        <taxon>Aureimonas</taxon>
    </lineage>
</organism>
<keyword evidence="4" id="KW-1185">Reference proteome</keyword>
<evidence type="ECO:0000256" key="1">
    <source>
        <dbReference type="SAM" id="Phobius"/>
    </source>
</evidence>
<feature type="transmembrane region" description="Helical" evidence="1">
    <location>
        <begin position="235"/>
        <end position="255"/>
    </location>
</feature>
<sequence length="363" mass="40864">METKPMQQPKVVEDYLSDKFKPDQNNLHLIRLIAAIAVIYGHSYAVTMEGGADFINRNLGFGFTGGLAVDAFFVISGFLVTASVMKGDWIFFITSRALRIFPALWACLLLTAFVFGPLLATGPYDWSAALDYFWRLATLQQFMLFIPGLFTGLRDQAVNGVLWSVLIEAEMYFWTLVLFASGILRRRAIFNTLFFMTLVAGYFSPGGVVLGYGATDRHVMLLYVIGAFFWINRDIIRINSIGICLCILLGALTQGTPKFEYAYLLILPYLVFSLATGLKIPWFDNVDYSYGVYLWGWPIQQSILLLYPAMTVVENQLIAIPLALFAGAASWHFIERPALRHKRAVSERIRSPFRAKPLAQTVP</sequence>
<evidence type="ECO:0000259" key="2">
    <source>
        <dbReference type="Pfam" id="PF01757"/>
    </source>
</evidence>
<feature type="transmembrane region" description="Helical" evidence="1">
    <location>
        <begin position="290"/>
        <end position="310"/>
    </location>
</feature>
<dbReference type="Pfam" id="PF01757">
    <property type="entry name" value="Acyl_transf_3"/>
    <property type="match status" value="1"/>
</dbReference>
<dbReference type="Proteomes" id="UP000324738">
    <property type="component" value="Unassembled WGS sequence"/>
</dbReference>
<protein>
    <submittedName>
        <fullName evidence="3">Acyltransferase</fullName>
    </submittedName>
</protein>
<feature type="domain" description="Acyltransferase 3" evidence="2">
    <location>
        <begin position="26"/>
        <end position="310"/>
    </location>
</feature>
<proteinExistence type="predicted"/>
<feature type="transmembrane region" description="Helical" evidence="1">
    <location>
        <begin position="29"/>
        <end position="47"/>
    </location>
</feature>
<feature type="transmembrane region" description="Helical" evidence="1">
    <location>
        <begin position="97"/>
        <end position="120"/>
    </location>
</feature>
<dbReference type="InterPro" id="IPR002656">
    <property type="entry name" value="Acyl_transf_3_dom"/>
</dbReference>
<dbReference type="InterPro" id="IPR050879">
    <property type="entry name" value="Acyltransferase_3"/>
</dbReference>
<accession>A0A5B0DVW5</accession>
<dbReference type="AlphaFoldDB" id="A0A5B0DVW5"/>
<keyword evidence="3" id="KW-0012">Acyltransferase</keyword>
<reference evidence="3 4" key="1">
    <citation type="submission" date="2019-08" db="EMBL/GenBank/DDBJ databases">
        <title>Aureimonas fodiniaquatilis sp. nov., isolated from a coal mine wastewater.</title>
        <authorList>
            <person name="Kim W."/>
        </authorList>
    </citation>
    <scope>NUCLEOTIDE SEQUENCE [LARGE SCALE GENOMIC DNA]</scope>
    <source>
        <strain evidence="3 4">CAU 1482</strain>
    </source>
</reference>
<evidence type="ECO:0000313" key="4">
    <source>
        <dbReference type="Proteomes" id="UP000324738"/>
    </source>
</evidence>
<keyword evidence="1" id="KW-0472">Membrane</keyword>
<dbReference type="PANTHER" id="PTHR23028">
    <property type="entry name" value="ACETYLTRANSFERASE"/>
    <property type="match status" value="1"/>
</dbReference>
<evidence type="ECO:0000313" key="3">
    <source>
        <dbReference type="EMBL" id="KAA0970977.1"/>
    </source>
</evidence>
<dbReference type="GO" id="GO:0016020">
    <property type="term" value="C:membrane"/>
    <property type="evidence" value="ECO:0007669"/>
    <property type="project" value="TreeGrafter"/>
</dbReference>
<feature type="transmembrane region" description="Helical" evidence="1">
    <location>
        <begin position="160"/>
        <end position="183"/>
    </location>
</feature>
<dbReference type="GO" id="GO:0016747">
    <property type="term" value="F:acyltransferase activity, transferring groups other than amino-acyl groups"/>
    <property type="evidence" value="ECO:0007669"/>
    <property type="project" value="InterPro"/>
</dbReference>
<comment type="caution">
    <text evidence="3">The sequence shown here is derived from an EMBL/GenBank/DDBJ whole genome shotgun (WGS) entry which is preliminary data.</text>
</comment>
<dbReference type="GO" id="GO:0009103">
    <property type="term" value="P:lipopolysaccharide biosynthetic process"/>
    <property type="evidence" value="ECO:0007669"/>
    <property type="project" value="TreeGrafter"/>
</dbReference>
<feature type="transmembrane region" description="Helical" evidence="1">
    <location>
        <begin position="59"/>
        <end position="85"/>
    </location>
</feature>
<dbReference type="OrthoDB" id="9767863at2"/>
<feature type="transmembrane region" description="Helical" evidence="1">
    <location>
        <begin position="132"/>
        <end position="153"/>
    </location>
</feature>
<dbReference type="EMBL" id="VTWH01000002">
    <property type="protein sequence ID" value="KAA0970977.1"/>
    <property type="molecule type" value="Genomic_DNA"/>
</dbReference>